<dbReference type="Proteomes" id="UP001597053">
    <property type="component" value="Unassembled WGS sequence"/>
</dbReference>
<comment type="caution">
    <text evidence="2">The sequence shown here is derived from an EMBL/GenBank/DDBJ whole genome shotgun (WGS) entry which is preliminary data.</text>
</comment>
<feature type="non-terminal residue" evidence="2">
    <location>
        <position position="57"/>
    </location>
</feature>
<evidence type="ECO:0000259" key="1">
    <source>
        <dbReference type="PROSITE" id="PS50931"/>
    </source>
</evidence>
<dbReference type="Pfam" id="PF00126">
    <property type="entry name" value="HTH_1"/>
    <property type="match status" value="1"/>
</dbReference>
<dbReference type="EMBL" id="JBHTHM010002792">
    <property type="protein sequence ID" value="MFD0788448.1"/>
    <property type="molecule type" value="Genomic_DNA"/>
</dbReference>
<organism evidence="2 3">
    <name type="scientific">Micromonospora azadirachtae</name>
    <dbReference type="NCBI Taxonomy" id="1970735"/>
    <lineage>
        <taxon>Bacteria</taxon>
        <taxon>Bacillati</taxon>
        <taxon>Actinomycetota</taxon>
        <taxon>Actinomycetes</taxon>
        <taxon>Micromonosporales</taxon>
        <taxon>Micromonosporaceae</taxon>
        <taxon>Micromonospora</taxon>
    </lineage>
</organism>
<keyword evidence="3" id="KW-1185">Reference proteome</keyword>
<reference evidence="3" key="1">
    <citation type="journal article" date="2019" name="Int. J. Syst. Evol. Microbiol.">
        <title>The Global Catalogue of Microorganisms (GCM) 10K type strain sequencing project: providing services to taxonomists for standard genome sequencing and annotation.</title>
        <authorList>
            <consortium name="The Broad Institute Genomics Platform"/>
            <consortium name="The Broad Institute Genome Sequencing Center for Infectious Disease"/>
            <person name="Wu L."/>
            <person name="Ma J."/>
        </authorList>
    </citation>
    <scope>NUCLEOTIDE SEQUENCE [LARGE SCALE GENOMIC DNA]</scope>
    <source>
        <strain evidence="3">JCM 32148</strain>
    </source>
</reference>
<dbReference type="InterPro" id="IPR036390">
    <property type="entry name" value="WH_DNA-bd_sf"/>
</dbReference>
<feature type="domain" description="HTH lysR-type" evidence="1">
    <location>
        <begin position="1"/>
        <end position="57"/>
    </location>
</feature>
<dbReference type="PROSITE" id="PS50931">
    <property type="entry name" value="HTH_LYSR"/>
    <property type="match status" value="1"/>
</dbReference>
<evidence type="ECO:0000313" key="2">
    <source>
        <dbReference type="EMBL" id="MFD0788448.1"/>
    </source>
</evidence>
<protein>
    <submittedName>
        <fullName evidence="2">LysR family transcriptional regulator</fullName>
    </submittedName>
</protein>
<proteinExistence type="predicted"/>
<dbReference type="Gene3D" id="1.10.10.10">
    <property type="entry name" value="Winged helix-like DNA-binding domain superfamily/Winged helix DNA-binding domain"/>
    <property type="match status" value="1"/>
</dbReference>
<dbReference type="InterPro" id="IPR036388">
    <property type="entry name" value="WH-like_DNA-bd_sf"/>
</dbReference>
<accession>A0ABW3ABU9</accession>
<dbReference type="SUPFAM" id="SSF46785">
    <property type="entry name" value="Winged helix' DNA-binding domain"/>
    <property type="match status" value="1"/>
</dbReference>
<name>A0ABW3ABU9_9ACTN</name>
<evidence type="ECO:0000313" key="3">
    <source>
        <dbReference type="Proteomes" id="UP001597053"/>
    </source>
</evidence>
<sequence length="57" mass="6119">MDLDVRRLRVLYEVALRGGITAAATALHVTPSAVSQQLGQLAREAGCERLERSGRGV</sequence>
<gene>
    <name evidence="2" type="ORF">ACFQZ8_31425</name>
</gene>
<dbReference type="InterPro" id="IPR000847">
    <property type="entry name" value="LysR_HTH_N"/>
</dbReference>